<evidence type="ECO:0000313" key="13">
    <source>
        <dbReference type="Proteomes" id="UP000193218"/>
    </source>
</evidence>
<evidence type="ECO:0000259" key="11">
    <source>
        <dbReference type="PROSITE" id="PS50075"/>
    </source>
</evidence>
<dbReference type="Gene3D" id="3.10.129.10">
    <property type="entry name" value="Hotdog Thioesterase"/>
    <property type="match status" value="1"/>
</dbReference>
<reference evidence="12 13" key="1">
    <citation type="submission" date="2017-03" db="EMBL/GenBank/DDBJ databases">
        <title>Widespread Adenine N6-methylation of Active Genes in Fungi.</title>
        <authorList>
            <consortium name="DOE Joint Genome Institute"/>
            <person name="Mondo S.J."/>
            <person name="Dannebaum R.O."/>
            <person name="Kuo R.C."/>
            <person name="Louie K.B."/>
            <person name="Bewick A.J."/>
            <person name="Labutti K."/>
            <person name="Haridas S."/>
            <person name="Kuo A."/>
            <person name="Salamov A."/>
            <person name="Ahrendt S.R."/>
            <person name="Lau R."/>
            <person name="Bowen B.P."/>
            <person name="Lipzen A."/>
            <person name="Sullivan W."/>
            <person name="Andreopoulos W.B."/>
            <person name="Clum A."/>
            <person name="Lindquist E."/>
            <person name="Daum C."/>
            <person name="Northen T.R."/>
            <person name="Ramamoorthy G."/>
            <person name="Schmitz R.J."/>
            <person name="Gryganskyi A."/>
            <person name="Culley D."/>
            <person name="Magnuson J."/>
            <person name="James T.Y."/>
            <person name="O'Malley M.A."/>
            <person name="Stajich J.E."/>
            <person name="Spatafora J.W."/>
            <person name="Visel A."/>
            <person name="Grigoriev I.V."/>
        </authorList>
    </citation>
    <scope>NUCLEOTIDE SEQUENCE [LARGE SCALE GENOMIC DNA]</scope>
    <source>
        <strain evidence="12 13">NRRL Y-17943</strain>
    </source>
</reference>
<name>A0A1Y1UM63_9TREE</name>
<dbReference type="EMBL" id="NBSH01000004">
    <property type="protein sequence ID" value="ORX38617.1"/>
    <property type="molecule type" value="Genomic_DNA"/>
</dbReference>
<evidence type="ECO:0000256" key="10">
    <source>
        <dbReference type="SAM" id="MobiDB-lite"/>
    </source>
</evidence>
<evidence type="ECO:0000256" key="1">
    <source>
        <dbReference type="ARBA" id="ARBA00022450"/>
    </source>
</evidence>
<dbReference type="Gene3D" id="1.20.930.70">
    <property type="match status" value="1"/>
</dbReference>
<dbReference type="Gene3D" id="1.20.1050.120">
    <property type="match status" value="1"/>
</dbReference>
<dbReference type="FunFam" id="3.30.70.3330:FF:000001">
    <property type="entry name" value="Fatty acid synthase subunit beta dehydratase"/>
    <property type="match status" value="1"/>
</dbReference>
<dbReference type="InterPro" id="IPR041099">
    <property type="entry name" value="FAS1_N"/>
</dbReference>
<dbReference type="Pfam" id="PF00698">
    <property type="entry name" value="Acyl_transf_1"/>
    <property type="match status" value="1"/>
</dbReference>
<dbReference type="InterPro" id="IPR009081">
    <property type="entry name" value="PP-bd_ACP"/>
</dbReference>
<dbReference type="GO" id="GO:0004312">
    <property type="term" value="F:fatty acid synthase activity"/>
    <property type="evidence" value="ECO:0007669"/>
    <property type="project" value="InterPro"/>
</dbReference>
<dbReference type="GO" id="GO:0008897">
    <property type="term" value="F:holo-[acyl-carrier-protein] synthase activity"/>
    <property type="evidence" value="ECO:0007669"/>
    <property type="project" value="InterPro"/>
</dbReference>
<dbReference type="Gene3D" id="3.40.366.10">
    <property type="entry name" value="Malonyl-Coenzyme A Acyl Carrier Protein, domain 2"/>
    <property type="match status" value="3"/>
</dbReference>
<evidence type="ECO:0000256" key="3">
    <source>
        <dbReference type="ARBA" id="ARBA00022679"/>
    </source>
</evidence>
<dbReference type="GO" id="GO:0005835">
    <property type="term" value="C:fatty acid synthase complex"/>
    <property type="evidence" value="ECO:0007669"/>
    <property type="project" value="InterPro"/>
</dbReference>
<dbReference type="Pfam" id="PF08354">
    <property type="entry name" value="Fas1-AflB-like_hel"/>
    <property type="match status" value="1"/>
</dbReference>
<comment type="subunit">
    <text evidence="9">[Alpha(6)beta(6)] hexamers of two multifunctional subunits (alpha and beta).</text>
</comment>
<dbReference type="Proteomes" id="UP000193218">
    <property type="component" value="Unassembled WGS sequence"/>
</dbReference>
<dbReference type="InterPro" id="IPR002539">
    <property type="entry name" value="MaoC-like_dom"/>
</dbReference>
<keyword evidence="5" id="KW-0521">NADP</keyword>
<dbReference type="InterPro" id="IPR013565">
    <property type="entry name" value="Fas1/AflB-like_central"/>
</dbReference>
<dbReference type="InterPro" id="IPR032088">
    <property type="entry name" value="SAT"/>
</dbReference>
<dbReference type="FunFam" id="3.40.366.10:FF:000006">
    <property type="entry name" value="Fatty acid synthase beta subunit dehydratase"/>
    <property type="match status" value="1"/>
</dbReference>
<dbReference type="InterPro" id="IPR003965">
    <property type="entry name" value="Fatty_acid_synthase"/>
</dbReference>
<evidence type="ECO:0000256" key="2">
    <source>
        <dbReference type="ARBA" id="ARBA00022553"/>
    </source>
</evidence>
<dbReference type="Pfam" id="PF17951">
    <property type="entry name" value="FAS_meander"/>
    <property type="match status" value="1"/>
</dbReference>
<dbReference type="FunFam" id="1.20.930.70:FF:000001">
    <property type="entry name" value="Fatty acid synthase beta subunit dehydratase"/>
    <property type="match status" value="1"/>
</dbReference>
<evidence type="ECO:0000256" key="6">
    <source>
        <dbReference type="ARBA" id="ARBA00023002"/>
    </source>
</evidence>
<evidence type="ECO:0000256" key="8">
    <source>
        <dbReference type="ARBA" id="ARBA00023268"/>
    </source>
</evidence>
<dbReference type="GO" id="GO:0016787">
    <property type="term" value="F:hydrolase activity"/>
    <property type="evidence" value="ECO:0007669"/>
    <property type="project" value="UniProtKB-KW"/>
</dbReference>
<dbReference type="GO" id="GO:0019171">
    <property type="term" value="F:(3R)-hydroxyacyl-[acyl-carrier-protein] dehydratase activity"/>
    <property type="evidence" value="ECO:0007669"/>
    <property type="project" value="InterPro"/>
</dbReference>
<dbReference type="FunFam" id="3.90.25.70:FF:000001">
    <property type="entry name" value="Fatty acid synthase subunit alpha"/>
    <property type="match status" value="1"/>
</dbReference>
<feature type="compositionally biased region" description="Acidic residues" evidence="10">
    <location>
        <begin position="50"/>
        <end position="62"/>
    </location>
</feature>
<keyword evidence="1" id="KW-0596">Phosphopantetheine</keyword>
<dbReference type="SUPFAM" id="SSF54637">
    <property type="entry name" value="Thioesterase/thiol ester dehydrase-isomerase"/>
    <property type="match status" value="2"/>
</dbReference>
<dbReference type="Gene3D" id="6.10.60.10">
    <property type="match status" value="1"/>
</dbReference>
<dbReference type="Gene3D" id="6.10.250.1930">
    <property type="match status" value="1"/>
</dbReference>
<dbReference type="Pfam" id="PF22235">
    <property type="entry name" value="FAS1_thioest_ins"/>
    <property type="match status" value="1"/>
</dbReference>
<keyword evidence="6" id="KW-0560">Oxidoreductase</keyword>
<dbReference type="Pfam" id="PF17828">
    <property type="entry name" value="FAS_N"/>
    <property type="match status" value="1"/>
</dbReference>
<dbReference type="Gene3D" id="6.20.240.10">
    <property type="match status" value="1"/>
</dbReference>
<dbReference type="Pfam" id="PF18314">
    <property type="entry name" value="FAS_I_H"/>
    <property type="match status" value="1"/>
</dbReference>
<dbReference type="FunFam" id="3.20.20.70:FF:000078">
    <property type="entry name" value="Fatty acid synthase beta subunit dehydratase"/>
    <property type="match status" value="1"/>
</dbReference>
<dbReference type="PANTHER" id="PTHR10982">
    <property type="entry name" value="MALONYL COA-ACYL CARRIER PROTEIN TRANSACYLASE"/>
    <property type="match status" value="1"/>
</dbReference>
<dbReference type="Gene3D" id="3.30.1120.100">
    <property type="match status" value="1"/>
</dbReference>
<sequence>MGSTATPTRPLVLHSLAARISIPVPAEPLSAWVESEVLAQDFHDSRVGLDEEPAPPVEESEDNGPVTTPPSNEPQVLLLARFLSFVADRLTASPNAELAEVIRAAYKRFNDLFLSSINIHSLVQSFEPEARAEVLTAYYKAFAAARNVLGSSQIPIAHPSALLEAAQKGQAELYALFGGQGVNETYFNELQSLYNTYKPFLLTLLVDITRNVLLPLAAKAESDGYTYYSQGLDLVSWLEGTSPRPSVDYLGSIPLSLPLIGVTQLAQYVVSCRITDVSPGQMRSLFKGATGHSQGVVSAVAVAASSHWESLAENIQKAVRLLFFLGLRGQEGFPLLSIEPQLVADAVANNEGVPSPMLSINGLSRKALEGHLKKVNEHLPSNSKVGISLYNASTIHVVTGPARALYGLATALRKVMAPPGLDQSKTPYSKRKAVFNMRFLPVNVPYHSHYLEGQTQKLMGEDLKNEELWSAKDLPMAIYNTETGVDLRDLSTSLTASLCDQIFTSPIHWVKACNFPSAATHAVDFGPGGNSGIGPLTGRALEGRGVRVVIVGEKGKAAAEFYDANNIRRESVWAKEWQPRLVKTADGKVHIDTPFSRLLGKPPIMVAGMTPSTVKHDLVSATLAAGYHIELAGGGHYNAKALRAKVAEIQKHVQPGVGLTLNALYINQRQFSFQLPLWQELRREGLPIEGFCVAAGIPSSEKATEIISGLKSVGIKHVAFKPGSVEGIRQVVNIAAANPDFPIILQWTGGRAGGHHSCEDMHQPIISTYAAIRQHRNISLIAGSGFGGADDLWPYISGDWAVDLYGLQPMPFDGGLYGSRVMVAKEAATSPSVKQLIVDAPGVDDAQWEGTYDKPTGGILTVRSELGEPIHKVATRGVKLWREFDDTVFAQPREKRAAWLEAKKDYVIERLNKDFSKPWFAQKADGTVAQDINEMTYEEVTRRMVRLMYVAKQSRWIDVSLRNLVGDWLRRVEERFAGIDGIRTKESLIQSFSSLENPAPTLDAFFQHYPRGKTQLVAAEDKAYFLNICQRPGQKPAPFIPVLDGNFEVWFKKDSLWAAEDIDAVFDADPQRVCILQGPMAAKWSTVVDEPIKDLLGNIEGLLARKILARYYDNDESKVPVIDYIGARPATSRSNLVQESTQGDIRTLKVNDPVPQLEAWVETLAGPSVSWLRAALTTVNVVRGSGYISNPLKRVFAPRAGQTVEIKSAKGQAVSVTLYGAARSFGVHPHDFKAVEMTYDAASRKISLTLNEERRGVSVPLYFQFIYKPEMGYAPIHEVQEGRNTAIKDFYWRLWFGDNEKMPSLALDTTFTGPETPIDAATVQRFCDVVGNQSESFKQIRNDKVMAPMDFAIVLGWQSIMKAIFPAEIDGDLLNLVHLSNGFRMVDGVAPLRAGDVCSAEARVVSVINSDSGKTVKVRGFVLRKGEPVIEVTSSFLYRGRFTDFENTFETIDEADYVVEMDKATSVGVLQSKEWFEWEDPSVALDVGSVLTFKTKSELRFRDKASYSSVRVSGAAFVRSSTKQLVQVATIDYEAHNSFGNPVVEYLKRQGKAVGLPIPLETGGYSLITNPASATYTTPSTNEPYSKVSGDFNPIHVNPYFSDFASLPGTITHGMWNSAAVRKYLESTVADNHPERVESYEVGFVGMVLPGDQIQVKLTHVAMRDGKKVIKVEAFNQTGIKVIDGTAEVRQPPMAYVFTGQGSQEVGMGMELYNSSPVARAVWDAADAHLTSVYGFSIVDIVKNNPKELTIHFGGIKGQAIRQRYMDLTYDTVDDNGNIKTLPLFADIDLYTTSYTFSHPQGLLFATQYTQIALVVTEKATFDDMKARGLIDNSAAFAGHSLGEYSALAAIADVLPISSLADVVFFRGITMQRAVQRDAEGKSQYAMMAANPSRVGKTFSEEALREIVDAISKQKSILLQIVNLNVANQQYVCAGELRALATLTNVLNMLKIQKLDLEKLSKMMSVEELKEKLAEIIDGCWDMALEKEAKDGAVVLERGFATIPLPGIDVPFHSRYLWPGVLSFRNYLYKKIDPTQLNPDRLEGKYIPNLIATPFEVSKAYVQTIYDQTASPRMEKILKSWEAEGWDTAAKRQRLAYNILTECLAYQFASPVRWIETQDVLFTQAKFERLIEVGPSPVLAGMATRTLKAKYEAQDGAISLRREIYCAAKNQKEVYYAFEDEVEEAPAVAAASESAPKAAAPVVAAPAAVAVAAPAPSAGPAAAVEDVPPKAVDTVRFIVAQKLKKPASEIPLSKSLKELSGGKSTLQNEILGDLQVEFASAPEKAEDLPLDELGAALNVGYTGLGKHAMALTNRMAASKFPGGFNISAARAHLNKQWGLGPLRTDSALFFGVISEPPKRLGSEAEAKAFLDALVQSYASYAGFSLSTPGVGGAGGGAASGGAVMNSEEFDKFVLKQAEQAEREIELLSRYLGKDHRAGDKRADEGKVQSDELQAKLDAIKAEHGDTYIDGIAPVFSALKARTFDSSWNWARQSSLQLFYDIIHGELDPSTVFNDEPRYRPNVGGV</sequence>
<protein>
    <submittedName>
        <fullName evidence="12">Putative fatty-acid synthase complex protein</fullName>
    </submittedName>
</protein>
<dbReference type="InterPro" id="IPR014043">
    <property type="entry name" value="Acyl_transferase_dom"/>
</dbReference>
<dbReference type="SUPFAM" id="SSF51412">
    <property type="entry name" value="Inosine monophosphate dehydrogenase (IMPDH)"/>
    <property type="match status" value="1"/>
</dbReference>
<dbReference type="Gene3D" id="3.40.50.720">
    <property type="entry name" value="NAD(P)-binding Rossmann-like Domain"/>
    <property type="match status" value="1"/>
</dbReference>
<keyword evidence="4" id="KW-0378">Hydrolase</keyword>
<keyword evidence="7" id="KW-0456">Lyase</keyword>
<feature type="domain" description="Carrier" evidence="11">
    <location>
        <begin position="2229"/>
        <end position="2304"/>
    </location>
</feature>
<dbReference type="FunFam" id="3.40.366.10:FF:000003">
    <property type="entry name" value="Fatty acid synthase subunit beta dehydratase"/>
    <property type="match status" value="1"/>
</dbReference>
<feature type="region of interest" description="Disordered" evidence="10">
    <location>
        <begin position="48"/>
        <end position="71"/>
    </location>
</feature>
<dbReference type="InterPro" id="IPR050830">
    <property type="entry name" value="Fungal_FAS"/>
</dbReference>
<dbReference type="Pfam" id="PF13452">
    <property type="entry name" value="FAS1_DH_region"/>
    <property type="match status" value="1"/>
</dbReference>
<dbReference type="FunCoup" id="A0A1Y1UM63">
    <property type="interactions" value="22"/>
</dbReference>
<dbReference type="Gene3D" id="2.40.128.700">
    <property type="match status" value="1"/>
</dbReference>
<dbReference type="GO" id="GO:0004318">
    <property type="term" value="F:enoyl-[acyl-carrier-protein] reductase (NADH) activity"/>
    <property type="evidence" value="ECO:0007669"/>
    <property type="project" value="InterPro"/>
</dbReference>
<dbReference type="Gene3D" id="3.90.25.70">
    <property type="match status" value="1"/>
</dbReference>
<dbReference type="RefSeq" id="XP_021872539.1">
    <property type="nucleotide sequence ID" value="XM_022018070.1"/>
</dbReference>
<dbReference type="Gene3D" id="3.20.20.70">
    <property type="entry name" value="Aldolase class I"/>
    <property type="match status" value="1"/>
</dbReference>
<keyword evidence="13" id="KW-1185">Reference proteome</keyword>
<keyword evidence="3" id="KW-0808">Transferase</keyword>
<dbReference type="OrthoDB" id="4251012at2759"/>
<dbReference type="SMART" id="SM00827">
    <property type="entry name" value="PKS_AT"/>
    <property type="match status" value="1"/>
</dbReference>
<evidence type="ECO:0000256" key="7">
    <source>
        <dbReference type="ARBA" id="ARBA00023239"/>
    </source>
</evidence>
<dbReference type="InterPro" id="IPR041550">
    <property type="entry name" value="FASI_helical"/>
</dbReference>
<dbReference type="GO" id="GO:0006633">
    <property type="term" value="P:fatty acid biosynthetic process"/>
    <property type="evidence" value="ECO:0007669"/>
    <property type="project" value="InterPro"/>
</dbReference>
<evidence type="ECO:0000313" key="12">
    <source>
        <dbReference type="EMBL" id="ORX38617.1"/>
    </source>
</evidence>
<dbReference type="Pfam" id="PF16073">
    <property type="entry name" value="SAT"/>
    <property type="match status" value="1"/>
</dbReference>
<organism evidence="12 13">
    <name type="scientific">Kockovaella imperatae</name>
    <dbReference type="NCBI Taxonomy" id="4999"/>
    <lineage>
        <taxon>Eukaryota</taxon>
        <taxon>Fungi</taxon>
        <taxon>Dikarya</taxon>
        <taxon>Basidiomycota</taxon>
        <taxon>Agaricomycotina</taxon>
        <taxon>Tremellomycetes</taxon>
        <taxon>Tremellales</taxon>
        <taxon>Cuniculitremaceae</taxon>
        <taxon>Kockovaella</taxon>
    </lineage>
</organism>
<dbReference type="CDD" id="cd03447">
    <property type="entry name" value="FAS_MaoC"/>
    <property type="match status" value="1"/>
</dbReference>
<dbReference type="InterPro" id="IPR029069">
    <property type="entry name" value="HotDog_dom_sf"/>
</dbReference>
<dbReference type="SUPFAM" id="SSF52151">
    <property type="entry name" value="FabD/lysophospholipase-like"/>
    <property type="match status" value="2"/>
</dbReference>
<dbReference type="Pfam" id="PF18325">
    <property type="entry name" value="Fas_alpha_ACP"/>
    <property type="match status" value="1"/>
</dbReference>
<keyword evidence="8" id="KW-0511">Multifunctional enzyme</keyword>
<gene>
    <name evidence="12" type="ORF">BD324DRAFT_649970</name>
</gene>
<evidence type="ECO:0000256" key="9">
    <source>
        <dbReference type="ARBA" id="ARBA00033756"/>
    </source>
</evidence>
<comment type="caution">
    <text evidence="12">The sequence shown here is derived from an EMBL/GenBank/DDBJ whole genome shotgun (WGS) entry which is preliminary data.</text>
</comment>
<proteinExistence type="predicted"/>
<dbReference type="FunFam" id="3.30.1120.100:FF:000001">
    <property type="entry name" value="Fatty acid synthase beta subunit dehydratase"/>
    <property type="match status" value="1"/>
</dbReference>
<dbReference type="GeneID" id="33559879"/>
<dbReference type="STRING" id="4999.A0A1Y1UM63"/>
<dbReference type="InterPro" id="IPR001227">
    <property type="entry name" value="Ac_transferase_dom_sf"/>
</dbReference>
<keyword evidence="2" id="KW-0597">Phosphoprotein</keyword>
<dbReference type="InterPro" id="IPR039569">
    <property type="entry name" value="FAS1-like_DH_region"/>
</dbReference>
<dbReference type="PRINTS" id="PR01483">
    <property type="entry name" value="FASYNTHASE"/>
</dbReference>
<dbReference type="InterPro" id="IPR016035">
    <property type="entry name" value="Acyl_Trfase/lysoPLipase"/>
</dbReference>
<evidence type="ECO:0000256" key="5">
    <source>
        <dbReference type="ARBA" id="ARBA00022857"/>
    </source>
</evidence>
<accession>A0A1Y1UM63</accession>
<dbReference type="InterPro" id="IPR040883">
    <property type="entry name" value="FAS_meander"/>
</dbReference>
<dbReference type="Gene3D" id="3.30.70.3330">
    <property type="match status" value="1"/>
</dbReference>
<dbReference type="PANTHER" id="PTHR10982:SF21">
    <property type="entry name" value="FATTY ACID SYNTHASE SUBUNIT BETA"/>
    <property type="match status" value="1"/>
</dbReference>
<dbReference type="Gene3D" id="6.10.140.1400">
    <property type="match status" value="1"/>
</dbReference>
<dbReference type="InParanoid" id="A0A1Y1UM63"/>
<dbReference type="PROSITE" id="PS50075">
    <property type="entry name" value="CARRIER"/>
    <property type="match status" value="1"/>
</dbReference>
<dbReference type="InterPro" id="IPR040899">
    <property type="entry name" value="Fas_alpha_ACP"/>
</dbReference>
<dbReference type="Pfam" id="PF01575">
    <property type="entry name" value="MaoC_dehydratas"/>
    <property type="match status" value="1"/>
</dbReference>
<dbReference type="InterPro" id="IPR013785">
    <property type="entry name" value="Aldolase_TIM"/>
</dbReference>
<evidence type="ECO:0000256" key="4">
    <source>
        <dbReference type="ARBA" id="ARBA00022801"/>
    </source>
</evidence>